<dbReference type="CDD" id="cd11645">
    <property type="entry name" value="Precorrin_2_C20_MT"/>
    <property type="match status" value="1"/>
</dbReference>
<dbReference type="Pfam" id="PF00590">
    <property type="entry name" value="TP_methylase"/>
    <property type="match status" value="1"/>
</dbReference>
<keyword evidence="6" id="KW-0949">S-adenosyl-L-methionine</keyword>
<evidence type="ECO:0000256" key="2">
    <source>
        <dbReference type="ARBA" id="ARBA00005879"/>
    </source>
</evidence>
<keyword evidence="3" id="KW-0169">Cobalamin biosynthesis</keyword>
<dbReference type="Gene3D" id="3.30.950.10">
    <property type="entry name" value="Methyltransferase, Cobalt-precorrin-4 Transmethylase, Domain 2"/>
    <property type="match status" value="1"/>
</dbReference>
<evidence type="ECO:0000256" key="4">
    <source>
        <dbReference type="ARBA" id="ARBA00022603"/>
    </source>
</evidence>
<keyword evidence="4" id="KW-0489">Methyltransferase</keyword>
<dbReference type="InterPro" id="IPR014776">
    <property type="entry name" value="4pyrrole_Mease_sub2"/>
</dbReference>
<dbReference type="SUPFAM" id="SSF53790">
    <property type="entry name" value="Tetrapyrrole methylase"/>
    <property type="match status" value="1"/>
</dbReference>
<organism evidence="9 10">
    <name type="scientific">Desulfonema magnum</name>
    <dbReference type="NCBI Taxonomy" id="45655"/>
    <lineage>
        <taxon>Bacteria</taxon>
        <taxon>Pseudomonadati</taxon>
        <taxon>Thermodesulfobacteriota</taxon>
        <taxon>Desulfobacteria</taxon>
        <taxon>Desulfobacterales</taxon>
        <taxon>Desulfococcaceae</taxon>
        <taxon>Desulfonema</taxon>
    </lineage>
</organism>
<dbReference type="Proteomes" id="UP000663722">
    <property type="component" value="Chromosome"/>
</dbReference>
<keyword evidence="5" id="KW-0808">Transferase</keyword>
<dbReference type="InterPro" id="IPR006364">
    <property type="entry name" value="CobI/CbiL/CobIJ_dom"/>
</dbReference>
<evidence type="ECO:0000256" key="1">
    <source>
        <dbReference type="ARBA" id="ARBA00004953"/>
    </source>
</evidence>
<protein>
    <submittedName>
        <fullName evidence="9">Cobalt-precorrin-2 C(20)-methyltransferase</fullName>
    </submittedName>
</protein>
<dbReference type="GO" id="GO:0030788">
    <property type="term" value="F:precorrin-2 C20-methyltransferase activity"/>
    <property type="evidence" value="ECO:0007669"/>
    <property type="project" value="InterPro"/>
</dbReference>
<dbReference type="PANTHER" id="PTHR43467">
    <property type="entry name" value="COBALT-PRECORRIN-2 C(20)-METHYLTRANSFERASE"/>
    <property type="match status" value="1"/>
</dbReference>
<dbReference type="EMBL" id="CP061800">
    <property type="protein sequence ID" value="QTA89031.1"/>
    <property type="molecule type" value="Genomic_DNA"/>
</dbReference>
<comment type="pathway">
    <text evidence="1">Cofactor biosynthesis; adenosylcobalamin biosynthesis.</text>
</comment>
<evidence type="ECO:0000256" key="6">
    <source>
        <dbReference type="ARBA" id="ARBA00022691"/>
    </source>
</evidence>
<dbReference type="NCBIfam" id="TIGR01467">
    <property type="entry name" value="cobI_cbiL"/>
    <property type="match status" value="1"/>
</dbReference>
<comment type="similarity">
    <text evidence="2 7">Belongs to the precorrin methyltransferase family.</text>
</comment>
<evidence type="ECO:0000256" key="3">
    <source>
        <dbReference type="ARBA" id="ARBA00022573"/>
    </source>
</evidence>
<evidence type="ECO:0000256" key="7">
    <source>
        <dbReference type="PIRNR" id="PIRNR036427"/>
    </source>
</evidence>
<dbReference type="InterPro" id="IPR035996">
    <property type="entry name" value="4pyrrol_Methylase_sf"/>
</dbReference>
<evidence type="ECO:0000313" key="9">
    <source>
        <dbReference type="EMBL" id="QTA89031.1"/>
    </source>
</evidence>
<dbReference type="PIRSF" id="PIRSF036427">
    <property type="entry name" value="Precrrn-2_mtase"/>
    <property type="match status" value="1"/>
</dbReference>
<dbReference type="KEGG" id="dmm:dnm_050780"/>
<accession>A0A975BP30</accession>
<proteinExistence type="inferred from homology"/>
<sequence>MDNKMNEKNGTLYGIGVGPGDPELITLKSVKILNHVDVIFAAASKKNDYSLAVSIAKSHIPEKTSVKMLSFLMAKDKEETQKVWRDHARTILTELEQGKNAAFVTLGDPLTYSTFAYILRHIQALAPHISVETIPGVTSYQAAAACLNTPLVEGEESLMVVSGVGGGDRLREVSGKPENVVFLKAYRNVEDINAALDETGLFKSCVGVTNCGQENQEIIKDIREFDIKKPNYWTLIIAKQKKENDI</sequence>
<evidence type="ECO:0000313" key="10">
    <source>
        <dbReference type="Proteomes" id="UP000663722"/>
    </source>
</evidence>
<dbReference type="GO" id="GO:0009236">
    <property type="term" value="P:cobalamin biosynthetic process"/>
    <property type="evidence" value="ECO:0007669"/>
    <property type="project" value="UniProtKB-UniRule"/>
</dbReference>
<dbReference type="GO" id="GO:0032259">
    <property type="term" value="P:methylation"/>
    <property type="evidence" value="ECO:0007669"/>
    <property type="project" value="UniProtKB-KW"/>
</dbReference>
<reference evidence="9" key="1">
    <citation type="journal article" date="2021" name="Microb. Physiol.">
        <title>Proteogenomic Insights into the Physiology of Marine, Sulfate-Reducing, Filamentous Desulfonema limicola and Desulfonema magnum.</title>
        <authorList>
            <person name="Schnaars V."/>
            <person name="Wohlbrand L."/>
            <person name="Scheve S."/>
            <person name="Hinrichs C."/>
            <person name="Reinhardt R."/>
            <person name="Rabus R."/>
        </authorList>
    </citation>
    <scope>NUCLEOTIDE SEQUENCE</scope>
    <source>
        <strain evidence="9">4be13</strain>
    </source>
</reference>
<feature type="domain" description="Tetrapyrrole methylase" evidence="8">
    <location>
        <begin position="11"/>
        <end position="220"/>
    </location>
</feature>
<dbReference type="InterPro" id="IPR014777">
    <property type="entry name" value="4pyrrole_Mease_sub1"/>
</dbReference>
<gene>
    <name evidence="9" type="primary">cbiL</name>
    <name evidence="9" type="ORF">dnm_050780</name>
</gene>
<evidence type="ECO:0000259" key="8">
    <source>
        <dbReference type="Pfam" id="PF00590"/>
    </source>
</evidence>
<dbReference type="PANTHER" id="PTHR43467:SF2">
    <property type="entry name" value="COBALT-PRECORRIN-2 C(20)-METHYLTRANSFERASE"/>
    <property type="match status" value="1"/>
</dbReference>
<dbReference type="AlphaFoldDB" id="A0A975BP30"/>
<dbReference type="Gene3D" id="3.40.1010.10">
    <property type="entry name" value="Cobalt-precorrin-4 Transmethylase, Domain 1"/>
    <property type="match status" value="1"/>
</dbReference>
<keyword evidence="10" id="KW-1185">Reference proteome</keyword>
<dbReference type="InterPro" id="IPR000878">
    <property type="entry name" value="4pyrrol_Mease"/>
</dbReference>
<name>A0A975BP30_9BACT</name>
<dbReference type="InterPro" id="IPR012382">
    <property type="entry name" value="CobI/CbiL"/>
</dbReference>
<evidence type="ECO:0000256" key="5">
    <source>
        <dbReference type="ARBA" id="ARBA00022679"/>
    </source>
</evidence>